<sequence>MPPTRKATATPSAPYVKTKPASTRAASKPPVSTKATANGKKSSQTPPAVILEKATEDVDMTEGNSDKPNGHVNGKVSKTKPASRTASKATPTLFGNGTNEPPAKRGRVAELKGETTKLRRKSSLSTAQINEVPPIPPISDPHKALFIFGTGDMGQFGLGPDELDEISRPKLHTWFEEQIEDGHLARSGSSGGGLETVACGGMHTLAIDEAGRVRSWGINDNAALGRITTDVKDPNDPESVIPNEDLETFPFVVESLEKEGFRAVQVAAGDSVSVAVSDKGELRAWGSFRSNDGILGFDGVPNHSPFQYHPISLPSLAKIKITSVSCGADHVLALAITGHVYVWGNGQQNQLGRRIIERRKLNGLEPERLGLRGIVHVSAGMYHSFAVGTDGTVWAWGLNTFHQTGISSQKGGEEEMINQPTIVDALLPNNLGGAKVVSISGGEHHSLFLLSNGDVLGCGRCDANELGLGEDHPAQEGLKERKEERQREREEKVMEKQKKLEKVKEGDEFAKELAEEELAEAQASLRVPMGEYVPEPVKILFPPIPESYEVVPPFPSWSESSNNPISVISAGTRHNLAVSESGHVYAWGFGNQAQLGLGADVEQAIVPTLVRSKQLRPYKTVGASAGGQHCVLLAQKVE</sequence>
<feature type="compositionally biased region" description="Polar residues" evidence="4">
    <location>
        <begin position="33"/>
        <end position="46"/>
    </location>
</feature>
<dbReference type="EMBL" id="SDIL01000002">
    <property type="protein sequence ID" value="RXK42291.1"/>
    <property type="molecule type" value="Genomic_DNA"/>
</dbReference>
<dbReference type="InParanoid" id="A0A4Q1BVW7"/>
<dbReference type="PANTHER" id="PTHR45982">
    <property type="entry name" value="REGULATOR OF CHROMOSOME CONDENSATION"/>
    <property type="match status" value="1"/>
</dbReference>
<organism evidence="6 7">
    <name type="scientific">Tremella mesenterica</name>
    <name type="common">Jelly fungus</name>
    <dbReference type="NCBI Taxonomy" id="5217"/>
    <lineage>
        <taxon>Eukaryota</taxon>
        <taxon>Fungi</taxon>
        <taxon>Dikarya</taxon>
        <taxon>Basidiomycota</taxon>
        <taxon>Agaricomycotina</taxon>
        <taxon>Tremellomycetes</taxon>
        <taxon>Tremellales</taxon>
        <taxon>Tremellaceae</taxon>
        <taxon>Tremella</taxon>
    </lineage>
</organism>
<keyword evidence="1" id="KW-0344">Guanine-nucleotide releasing factor</keyword>
<comment type="caution">
    <text evidence="6">The sequence shown here is derived from an EMBL/GenBank/DDBJ whole genome shotgun (WGS) entry which is preliminary data.</text>
</comment>
<dbReference type="PROSITE" id="PS00626">
    <property type="entry name" value="RCC1_2"/>
    <property type="match status" value="3"/>
</dbReference>
<accession>A0A4Q1BVW7</accession>
<dbReference type="STRING" id="5217.A0A4Q1BVW7"/>
<dbReference type="GO" id="GO:0005085">
    <property type="term" value="F:guanyl-nucleotide exchange factor activity"/>
    <property type="evidence" value="ECO:0007669"/>
    <property type="project" value="TreeGrafter"/>
</dbReference>
<reference evidence="6 7" key="1">
    <citation type="submission" date="2016-06" db="EMBL/GenBank/DDBJ databases">
        <title>Evolution of pathogenesis and genome organization in the Tremellales.</title>
        <authorList>
            <person name="Cuomo C."/>
            <person name="Litvintseva A."/>
            <person name="Heitman J."/>
            <person name="Chen Y."/>
            <person name="Sun S."/>
            <person name="Springer D."/>
            <person name="Dromer F."/>
            <person name="Young S."/>
            <person name="Zeng Q."/>
            <person name="Chapman S."/>
            <person name="Gujja S."/>
            <person name="Saif S."/>
            <person name="Birren B."/>
        </authorList>
    </citation>
    <scope>NUCLEOTIDE SEQUENCE [LARGE SCALE GENOMIC DNA]</scope>
    <source>
        <strain evidence="6 7">ATCC 28783</strain>
    </source>
</reference>
<evidence type="ECO:0000256" key="3">
    <source>
        <dbReference type="PROSITE-ProRule" id="PRU00235"/>
    </source>
</evidence>
<evidence type="ECO:0000256" key="4">
    <source>
        <dbReference type="SAM" id="MobiDB-lite"/>
    </source>
</evidence>
<dbReference type="PROSITE" id="PS50012">
    <property type="entry name" value="RCC1_3"/>
    <property type="match status" value="6"/>
</dbReference>
<feature type="repeat" description="RCC1" evidence="3">
    <location>
        <begin position="280"/>
        <end position="337"/>
    </location>
</feature>
<keyword evidence="2" id="KW-0677">Repeat</keyword>
<dbReference type="GO" id="GO:0005737">
    <property type="term" value="C:cytoplasm"/>
    <property type="evidence" value="ECO:0007669"/>
    <property type="project" value="TreeGrafter"/>
</dbReference>
<dbReference type="FunCoup" id="A0A4Q1BVW7">
    <property type="interactions" value="704"/>
</dbReference>
<evidence type="ECO:0000313" key="6">
    <source>
        <dbReference type="EMBL" id="RXK42291.1"/>
    </source>
</evidence>
<proteinExistence type="predicted"/>
<keyword evidence="7" id="KW-1185">Reference proteome</keyword>
<dbReference type="Gene3D" id="2.130.10.30">
    <property type="entry name" value="Regulator of chromosome condensation 1/beta-lactamase-inhibitor protein II"/>
    <property type="match status" value="1"/>
</dbReference>
<evidence type="ECO:0000313" key="7">
    <source>
        <dbReference type="Proteomes" id="UP000289152"/>
    </source>
</evidence>
<evidence type="ECO:0000256" key="1">
    <source>
        <dbReference type="ARBA" id="ARBA00022658"/>
    </source>
</evidence>
<feature type="region of interest" description="Disordered" evidence="4">
    <location>
        <begin position="1"/>
        <end position="125"/>
    </location>
</feature>
<dbReference type="AlphaFoldDB" id="A0A4Q1BVW7"/>
<feature type="domain" description="RCC1-like" evidence="5">
    <location>
        <begin position="145"/>
        <end position="632"/>
    </location>
</feature>
<feature type="compositionally biased region" description="Basic and acidic residues" evidence="4">
    <location>
        <begin position="107"/>
        <end position="117"/>
    </location>
</feature>
<name>A0A4Q1BVW7_TREME</name>
<evidence type="ECO:0000256" key="2">
    <source>
        <dbReference type="ARBA" id="ARBA00022737"/>
    </source>
</evidence>
<dbReference type="SUPFAM" id="SSF50985">
    <property type="entry name" value="RCC1/BLIP-II"/>
    <property type="match status" value="1"/>
</dbReference>
<feature type="compositionally biased region" description="Basic and acidic residues" evidence="4">
    <location>
        <begin position="469"/>
        <end position="493"/>
    </location>
</feature>
<dbReference type="InterPro" id="IPR009091">
    <property type="entry name" value="RCC1/BLIP-II"/>
</dbReference>
<dbReference type="OrthoDB" id="61110at2759"/>
<dbReference type="InterPro" id="IPR051553">
    <property type="entry name" value="Ran_GTPase-activating"/>
</dbReference>
<dbReference type="VEuPathDB" id="FungiDB:TREMEDRAFT_32149"/>
<feature type="repeat" description="RCC1" evidence="3">
    <location>
        <begin position="391"/>
        <end position="452"/>
    </location>
</feature>
<dbReference type="Proteomes" id="UP000289152">
    <property type="component" value="Unassembled WGS sequence"/>
</dbReference>
<dbReference type="PANTHER" id="PTHR45982:SF1">
    <property type="entry name" value="REGULATOR OF CHROMOSOME CONDENSATION"/>
    <property type="match status" value="1"/>
</dbReference>
<dbReference type="Pfam" id="PF25390">
    <property type="entry name" value="WD40_RLD"/>
    <property type="match status" value="1"/>
</dbReference>
<feature type="repeat" description="RCC1" evidence="3">
    <location>
        <begin position="338"/>
        <end position="390"/>
    </location>
</feature>
<feature type="repeat" description="RCC1" evidence="3">
    <location>
        <begin position="143"/>
        <end position="210"/>
    </location>
</feature>
<dbReference type="InterPro" id="IPR058923">
    <property type="entry name" value="RCC1-like_dom"/>
</dbReference>
<dbReference type="InterPro" id="IPR000408">
    <property type="entry name" value="Reg_chr_condens"/>
</dbReference>
<gene>
    <name evidence="6" type="ORF">M231_00281</name>
</gene>
<feature type="repeat" description="RCC1" evidence="3">
    <location>
        <begin position="211"/>
        <end position="279"/>
    </location>
</feature>
<evidence type="ECO:0000259" key="5">
    <source>
        <dbReference type="Pfam" id="PF25390"/>
    </source>
</evidence>
<feature type="compositionally biased region" description="Polar residues" evidence="4">
    <location>
        <begin position="80"/>
        <end position="99"/>
    </location>
</feature>
<protein>
    <submittedName>
        <fullName evidence="6">Pim1 protein + RNA transporter 2</fullName>
    </submittedName>
</protein>
<dbReference type="PROSITE" id="PS00625">
    <property type="entry name" value="RCC1_1"/>
    <property type="match status" value="1"/>
</dbReference>
<feature type="repeat" description="RCC1" evidence="3">
    <location>
        <begin position="582"/>
        <end position="636"/>
    </location>
</feature>
<feature type="region of interest" description="Disordered" evidence="4">
    <location>
        <begin position="466"/>
        <end position="493"/>
    </location>
</feature>
<dbReference type="PRINTS" id="PR00633">
    <property type="entry name" value="RCCNDNSATION"/>
</dbReference>